<evidence type="ECO:0000313" key="5">
    <source>
        <dbReference type="WBParaSite" id="PgR010_g091_t01"/>
    </source>
</evidence>
<evidence type="ECO:0000313" key="4">
    <source>
        <dbReference type="Proteomes" id="UP000887569"/>
    </source>
</evidence>
<dbReference type="AlphaFoldDB" id="A0A915AKW2"/>
<dbReference type="SUPFAM" id="SSF54236">
    <property type="entry name" value="Ubiquitin-like"/>
    <property type="match status" value="1"/>
</dbReference>
<organism evidence="4 6">
    <name type="scientific">Parascaris univalens</name>
    <name type="common">Nematode worm</name>
    <dbReference type="NCBI Taxonomy" id="6257"/>
    <lineage>
        <taxon>Eukaryota</taxon>
        <taxon>Metazoa</taxon>
        <taxon>Ecdysozoa</taxon>
        <taxon>Nematoda</taxon>
        <taxon>Chromadorea</taxon>
        <taxon>Rhabditida</taxon>
        <taxon>Spirurina</taxon>
        <taxon>Ascaridomorpha</taxon>
        <taxon>Ascaridoidea</taxon>
        <taxon>Ascarididae</taxon>
        <taxon>Parascaris</taxon>
    </lineage>
</organism>
<keyword evidence="2" id="KW-0472">Membrane</keyword>
<keyword evidence="4" id="KW-1185">Reference proteome</keyword>
<dbReference type="Proteomes" id="UP000887569">
    <property type="component" value="Unplaced"/>
</dbReference>
<feature type="compositionally biased region" description="Polar residues" evidence="1">
    <location>
        <begin position="148"/>
        <end position="158"/>
    </location>
</feature>
<dbReference type="InterPro" id="IPR040352">
    <property type="entry name" value="TMUB1/2"/>
</dbReference>
<feature type="region of interest" description="Disordered" evidence="1">
    <location>
        <begin position="263"/>
        <end position="285"/>
    </location>
</feature>
<accession>A0A915AKW2</accession>
<dbReference type="PROSITE" id="PS50053">
    <property type="entry name" value="UBIQUITIN_2"/>
    <property type="match status" value="1"/>
</dbReference>
<evidence type="ECO:0000256" key="1">
    <source>
        <dbReference type="SAM" id="MobiDB-lite"/>
    </source>
</evidence>
<evidence type="ECO:0000313" key="6">
    <source>
        <dbReference type="WBParaSite" id="PgR010_g091_t02"/>
    </source>
</evidence>
<feature type="compositionally biased region" description="Basic and acidic residues" evidence="1">
    <location>
        <begin position="218"/>
        <end position="236"/>
    </location>
</feature>
<dbReference type="Gene3D" id="3.10.20.90">
    <property type="entry name" value="Phosphatidylinositol 3-kinase Catalytic Subunit, Chain A, domain 1"/>
    <property type="match status" value="1"/>
</dbReference>
<evidence type="ECO:0000256" key="2">
    <source>
        <dbReference type="SAM" id="Phobius"/>
    </source>
</evidence>
<dbReference type="InterPro" id="IPR000626">
    <property type="entry name" value="Ubiquitin-like_dom"/>
</dbReference>
<dbReference type="GO" id="GO:0036503">
    <property type="term" value="P:ERAD pathway"/>
    <property type="evidence" value="ECO:0007669"/>
    <property type="project" value="InterPro"/>
</dbReference>
<sequence>MMMSELIEGVGEEVLWVLLALVLIVIISLAWISTGIPPVEYYVWLVQMQVYPNRRIVQVLHMDHEDAGVLENQLVQRGNVEEQPEDSVRIPHDAAAVTEGETSNTNVVVETPPAVANTSGSDARWSSQNGSSVARHWEVELTPPADSGQPTTINTSPSPDRLQQTLRRRTLVDDVGRASRQARRLLLSRLPVALQQPEGAASAVVPDLNTIAPRTRTAVERRDDERVADVDTEQHVDSVGTAQPNSASNLVKKRSASTEALLEGKQSTEIGSVNEEHVSGAAGNGTSQDLSNIKLKFLDDTQIIASTALDATVGQFKRRYFWESIVAGKVVRLIYRGQLLRDDSRSLSSYGLHDQCVLHCHVSSTPYTRTTASPQVSTGDTDANSGLGGTLLQSATAAAIAAIAGAQSVSASTAPQFARRVPQTYHGRSIEDSPNDPILLRVRNALLRSFRSIHNSLLGPDPDLANGTEVNAVEAAAEAAARGWNRQEQSLIGGRLGQYLHLLFIVKFVMLWAFVFFYPQYTDRFSLLLLTFLSLFFATIMFSNRRAETPLPVNS</sequence>
<evidence type="ECO:0000259" key="3">
    <source>
        <dbReference type="PROSITE" id="PS50053"/>
    </source>
</evidence>
<feature type="compositionally biased region" description="Polar residues" evidence="1">
    <location>
        <begin position="240"/>
        <end position="249"/>
    </location>
</feature>
<feature type="domain" description="Ubiquitin-like" evidence="3">
    <location>
        <begin position="291"/>
        <end position="359"/>
    </location>
</feature>
<keyword evidence="2" id="KW-1133">Transmembrane helix</keyword>
<feature type="transmembrane region" description="Helical" evidence="2">
    <location>
        <begin position="499"/>
        <end position="519"/>
    </location>
</feature>
<dbReference type="WBParaSite" id="PgR010_g091_t01">
    <property type="protein sequence ID" value="PgR010_g091_t01"/>
    <property type="gene ID" value="PgR010_g091"/>
</dbReference>
<dbReference type="InterPro" id="IPR029071">
    <property type="entry name" value="Ubiquitin-like_domsf"/>
</dbReference>
<dbReference type="PANTHER" id="PTHR14557">
    <property type="entry name" value="PROTEIN C7ORF21"/>
    <property type="match status" value="1"/>
</dbReference>
<dbReference type="WBParaSite" id="PgR010_g091_t02">
    <property type="protein sequence ID" value="PgR010_g091_t02"/>
    <property type="gene ID" value="PgR010_g091"/>
</dbReference>
<protein>
    <submittedName>
        <fullName evidence="5 6">Ubiquitin-like domain-containing protein</fullName>
    </submittedName>
</protein>
<dbReference type="Pfam" id="PF00240">
    <property type="entry name" value="ubiquitin"/>
    <property type="match status" value="1"/>
</dbReference>
<reference evidence="5 6" key="1">
    <citation type="submission" date="2022-11" db="UniProtKB">
        <authorList>
            <consortium name="WormBaseParasite"/>
        </authorList>
    </citation>
    <scope>IDENTIFICATION</scope>
</reference>
<dbReference type="PANTHER" id="PTHR14557:SF5">
    <property type="entry name" value="UBIQUITIN-LIKE DOMAIN-CONTAINING PROTEIN"/>
    <property type="match status" value="1"/>
</dbReference>
<keyword evidence="2" id="KW-0812">Transmembrane</keyword>
<name>A0A915AKW2_PARUN</name>
<feature type="compositionally biased region" description="Polar residues" evidence="1">
    <location>
        <begin position="116"/>
        <end position="132"/>
    </location>
</feature>
<feature type="region of interest" description="Disordered" evidence="1">
    <location>
        <begin position="218"/>
        <end position="251"/>
    </location>
</feature>
<feature type="transmembrane region" description="Helical" evidence="2">
    <location>
        <begin position="14"/>
        <end position="32"/>
    </location>
</feature>
<dbReference type="SMART" id="SM00213">
    <property type="entry name" value="UBQ"/>
    <property type="match status" value="1"/>
</dbReference>
<feature type="region of interest" description="Disordered" evidence="1">
    <location>
        <begin position="113"/>
        <end position="165"/>
    </location>
</feature>
<proteinExistence type="predicted"/>
<dbReference type="CDD" id="cd17057">
    <property type="entry name" value="Ubl_TMUB1_like"/>
    <property type="match status" value="1"/>
</dbReference>
<feature type="transmembrane region" description="Helical" evidence="2">
    <location>
        <begin position="525"/>
        <end position="542"/>
    </location>
</feature>